<evidence type="ECO:0008006" key="3">
    <source>
        <dbReference type="Google" id="ProtNLM"/>
    </source>
</evidence>
<protein>
    <recommendedName>
        <fullName evidence="3">BrnA antitoxin family protein</fullName>
    </recommendedName>
</protein>
<proteinExistence type="predicted"/>
<dbReference type="RefSeq" id="WP_281760938.1">
    <property type="nucleotide sequence ID" value="NZ_AP026709.1"/>
</dbReference>
<evidence type="ECO:0000313" key="1">
    <source>
        <dbReference type="EMBL" id="BDQ38439.1"/>
    </source>
</evidence>
<dbReference type="InterPro" id="IPR025528">
    <property type="entry name" value="BrnA_antitoxin"/>
</dbReference>
<organism evidence="1 2">
    <name type="scientific">Pseudodesulfovibrio nedwellii</name>
    <dbReference type="NCBI Taxonomy" id="2973072"/>
    <lineage>
        <taxon>Bacteria</taxon>
        <taxon>Pseudomonadati</taxon>
        <taxon>Thermodesulfobacteriota</taxon>
        <taxon>Desulfovibrionia</taxon>
        <taxon>Desulfovibrionales</taxon>
        <taxon>Desulfovibrionaceae</taxon>
    </lineage>
</organism>
<reference evidence="1 2" key="1">
    <citation type="submission" date="2022-08" db="EMBL/GenBank/DDBJ databases">
        <title>Genome Sequence of the sulphate-reducing bacterium, Pseudodesulfovibrio sp. SYK.</title>
        <authorList>
            <person name="Kondo R."/>
            <person name="Kataoka T."/>
        </authorList>
    </citation>
    <scope>NUCLEOTIDE SEQUENCE [LARGE SCALE GENOMIC DNA]</scope>
    <source>
        <strain evidence="1 2">SYK</strain>
    </source>
</reference>
<sequence>MKSQKLIIQDDDPDVQAAMFVKHARKALERQKPNKTSISIRLHTDVIEFLESISDGKYQPAINTILRAFVEYPVDKLPEALADDDSLPDLPKKPVSIRLDKDLFATFKEQGKGYQTRINQALRVFLLYSKASSGGYY</sequence>
<gene>
    <name evidence="1" type="ORF">SYK_27990</name>
</gene>
<dbReference type="Pfam" id="PF14384">
    <property type="entry name" value="BrnA_antitoxin"/>
    <property type="match status" value="2"/>
</dbReference>
<accession>A0ABN6S813</accession>
<dbReference type="EMBL" id="AP026709">
    <property type="protein sequence ID" value="BDQ38439.1"/>
    <property type="molecule type" value="Genomic_DNA"/>
</dbReference>
<evidence type="ECO:0000313" key="2">
    <source>
        <dbReference type="Proteomes" id="UP001317742"/>
    </source>
</evidence>
<keyword evidence="2" id="KW-1185">Reference proteome</keyword>
<dbReference type="Proteomes" id="UP001317742">
    <property type="component" value="Chromosome"/>
</dbReference>
<name>A0ABN6S813_9BACT</name>